<keyword evidence="1" id="KW-0732">Signal</keyword>
<dbReference type="Proteomes" id="UP000297729">
    <property type="component" value="Unassembled WGS sequence"/>
</dbReference>
<gene>
    <name evidence="2" type="ORF">E4L98_13305</name>
</gene>
<reference evidence="2 3" key="1">
    <citation type="submission" date="2019-03" db="EMBL/GenBank/DDBJ databases">
        <title>Draft Genome Sequence of Duganella callidus sp. nov., a Novel Duganella Species Isolated from Cultivated Soil.</title>
        <authorList>
            <person name="Raths R."/>
            <person name="Peta V."/>
            <person name="Bucking H."/>
        </authorList>
    </citation>
    <scope>NUCLEOTIDE SEQUENCE [LARGE SCALE GENOMIC DNA]</scope>
    <source>
        <strain evidence="2 3">DN04</strain>
    </source>
</reference>
<dbReference type="AlphaFoldDB" id="A0A4Y9SIA5"/>
<dbReference type="OrthoDB" id="5956088at2"/>
<dbReference type="SUPFAM" id="SSF52833">
    <property type="entry name" value="Thioredoxin-like"/>
    <property type="match status" value="1"/>
</dbReference>
<comment type="caution">
    <text evidence="2">The sequence shown here is derived from an EMBL/GenBank/DDBJ whole genome shotgun (WGS) entry which is preliminary data.</text>
</comment>
<evidence type="ECO:0000313" key="3">
    <source>
        <dbReference type="Proteomes" id="UP000297729"/>
    </source>
</evidence>
<evidence type="ECO:0000256" key="1">
    <source>
        <dbReference type="SAM" id="SignalP"/>
    </source>
</evidence>
<dbReference type="InterPro" id="IPR036249">
    <property type="entry name" value="Thioredoxin-like_sf"/>
</dbReference>
<dbReference type="EMBL" id="SPVG01000135">
    <property type="protein sequence ID" value="TFW21427.1"/>
    <property type="molecule type" value="Genomic_DNA"/>
</dbReference>
<organism evidence="2 3">
    <name type="scientific">Duganella callida</name>
    <dbReference type="NCBI Taxonomy" id="2561932"/>
    <lineage>
        <taxon>Bacteria</taxon>
        <taxon>Pseudomonadati</taxon>
        <taxon>Pseudomonadota</taxon>
        <taxon>Betaproteobacteria</taxon>
        <taxon>Burkholderiales</taxon>
        <taxon>Oxalobacteraceae</taxon>
        <taxon>Telluria group</taxon>
        <taxon>Duganella</taxon>
    </lineage>
</organism>
<name>A0A4Y9SIA5_9BURK</name>
<feature type="signal peptide" evidence="1">
    <location>
        <begin position="1"/>
        <end position="17"/>
    </location>
</feature>
<evidence type="ECO:0008006" key="4">
    <source>
        <dbReference type="Google" id="ProtNLM"/>
    </source>
</evidence>
<feature type="chain" id="PRO_5021231736" description="Thioredoxin domain-containing protein" evidence="1">
    <location>
        <begin position="18"/>
        <end position="165"/>
    </location>
</feature>
<proteinExistence type="predicted"/>
<keyword evidence="3" id="KW-1185">Reference proteome</keyword>
<accession>A0A4Y9SIA5</accession>
<sequence length="165" mass="17149">MMATLPAIATLCAGALAAPDIQPFETDGMARILADHAGRPFVVLVWSLDCGYCHASIKNLAAAGNAAAPAAAGAQAAPPVPDIVTVAIEAADDAQSTAAIVAATASLGPRAQRWAFGQTSAEQLRYQIDPQWRGELPRSYWYDASGKRVDALSGLITPQIIAAHR</sequence>
<dbReference type="RefSeq" id="WP_135202039.1">
    <property type="nucleotide sequence ID" value="NZ_SPVG01000135.1"/>
</dbReference>
<evidence type="ECO:0000313" key="2">
    <source>
        <dbReference type="EMBL" id="TFW21427.1"/>
    </source>
</evidence>
<protein>
    <recommendedName>
        <fullName evidence="4">Thioredoxin domain-containing protein</fullName>
    </recommendedName>
</protein>
<dbReference type="Gene3D" id="3.40.30.10">
    <property type="entry name" value="Glutaredoxin"/>
    <property type="match status" value="1"/>
</dbReference>